<dbReference type="EMBL" id="FNZM01000001">
    <property type="protein sequence ID" value="SEI81074.1"/>
    <property type="molecule type" value="Genomic_DNA"/>
</dbReference>
<dbReference type="Pfam" id="PF05954">
    <property type="entry name" value="Phage_GPD"/>
    <property type="match status" value="1"/>
</dbReference>
<evidence type="ECO:0000259" key="3">
    <source>
        <dbReference type="Pfam" id="PF04717"/>
    </source>
</evidence>
<comment type="similarity">
    <text evidence="1">Belongs to the VgrG protein family.</text>
</comment>
<feature type="domain" description="Putative type VI secretion system Rhs element associated Vgr" evidence="5">
    <location>
        <begin position="559"/>
        <end position="666"/>
    </location>
</feature>
<dbReference type="InterPro" id="IPR017847">
    <property type="entry name" value="T6SS_RhsGE_Vgr_subset"/>
</dbReference>
<evidence type="ECO:0000313" key="6">
    <source>
        <dbReference type="EMBL" id="SEI81074.1"/>
    </source>
</evidence>
<dbReference type="Pfam" id="PF13296">
    <property type="entry name" value="T6SS_Vgr"/>
    <property type="match status" value="1"/>
</dbReference>
<feature type="domain" description="DUF2345" evidence="4">
    <location>
        <begin position="702"/>
        <end position="847"/>
    </location>
</feature>
<dbReference type="SUPFAM" id="SSF69279">
    <property type="entry name" value="Phage tail proteins"/>
    <property type="match status" value="2"/>
</dbReference>
<dbReference type="InterPro" id="IPR018769">
    <property type="entry name" value="VgrG2_DUF2345"/>
</dbReference>
<dbReference type="Gene3D" id="3.55.50.10">
    <property type="entry name" value="Baseplate protein-like domains"/>
    <property type="match status" value="1"/>
</dbReference>
<evidence type="ECO:0000313" key="7">
    <source>
        <dbReference type="Proteomes" id="UP000183529"/>
    </source>
</evidence>
<dbReference type="RefSeq" id="WP_080180842.1">
    <property type="nucleotide sequence ID" value="NZ_CADFGN010000005.1"/>
</dbReference>
<dbReference type="NCBIfam" id="TIGR01646">
    <property type="entry name" value="vgr_GE"/>
    <property type="match status" value="1"/>
</dbReference>
<feature type="region of interest" description="Disordered" evidence="2">
    <location>
        <begin position="300"/>
        <end position="320"/>
    </location>
</feature>
<dbReference type="SUPFAM" id="SSF69349">
    <property type="entry name" value="Phage fibre proteins"/>
    <property type="match status" value="1"/>
</dbReference>
<dbReference type="InterPro" id="IPR037026">
    <property type="entry name" value="Vgr_OB-fold_dom_sf"/>
</dbReference>
<proteinExistence type="inferred from homology"/>
<sequence>MQNHSDFSQERYRAPGRPMEMDGAAIPRFTPLTPREDWYWRLNPTVPPKEVTHSLLVPISLKGTESVGGLFHYTVRAKTDLRAPWTLDTALDLDAIVGTEVTVFIDIPGRGTFIPGMPGDTGRGNIGFHVREITGRVSTARFIERNDRVMVYEFVLEPTLKKAAMGQNYRVFQNKTVIDAIRELLADYPVSIDWRIAGPIHGEHYPVRDLQRQHFESDFTCFRRWCERAGLFFWFEHSEGFHRLIIADTMGAFHRHGEAYETLRYAPGENRVDEECIEWLELDSHWTEGKVTVVDHDPMAPRLRRSNTPLRETDHDPRETAEADQDFYEYGVNVSQPLQGAMGLNGRPLDNDEQARQAAMVRMQSIRCQGMRIRGSGHLRGLRPGYTFELTEHPLATVNQEWLVVYVKLDIECNDQASGTEQAFRCECGFEAQPAKGCHFRLPIVTPWPVIGAERAIVTGPEGSELWTDAQGRICIQLVADRQGKYDNDSFIWLWPAQPWQNGRASSVFLPRVGSEVVVEHINGNPDMPYVAGGLGNRDNPPPWELAKNMWLTGIRTRESGGSGSNHLVFDDTHGKQQVQLATDAAKTGAHFGDIRRVDDDTGLQEPRGLGAEVRTDGFMALRAALGGMFTTFARLLAKGKIKENGEAIALLTAARDIHENVTQLAQQRGAQEPGRDQSDAVKAIKTANDELRGSANPRAGADDFPEFERPHLLLASAAGIQAAATDDLHLSSGRHLAASATGHVSLAAGKSLLVSVLEKIAFYAQETIRLISTGPVHAESRNGTMTLMSQDDMTVTSTQGRVDINAPKGINLRCNNTLVSLRPDGFYVYTNGQHLIHAAGHATADAQGQPVQFPVTPDSPGKYVLHPVLVEHGGGFAIANQPYRITLDDGQVITGTTTEHGELSVVTSNAVVFGIGRAISAAVKQSLYDALGSGVFGLPASAMPKLVVAVRGNTKQYGFELDGTEAAVFAAYQWVMALSDARINSLFTALDAVDAAPSEVRKQAALRGLDGELKAIAVAIYHEARHCQQTFWMMSLFYTYPKDYTQFPGIAPMFSGVAMESIRMLAERTSFPNLHDHQRIRRTQVPFQAA</sequence>
<evidence type="ECO:0000256" key="2">
    <source>
        <dbReference type="SAM" id="MobiDB-lite"/>
    </source>
</evidence>
<evidence type="ECO:0000259" key="5">
    <source>
        <dbReference type="Pfam" id="PF13296"/>
    </source>
</evidence>
<evidence type="ECO:0000256" key="1">
    <source>
        <dbReference type="ARBA" id="ARBA00005558"/>
    </source>
</evidence>
<dbReference type="Proteomes" id="UP000183529">
    <property type="component" value="Unassembled WGS sequence"/>
</dbReference>
<dbReference type="Gene3D" id="2.40.50.230">
    <property type="entry name" value="Gp5 N-terminal domain"/>
    <property type="match status" value="1"/>
</dbReference>
<dbReference type="InterPro" id="IPR028244">
    <property type="entry name" value="T6SS_Rhs_Vgr_dom"/>
</dbReference>
<dbReference type="SUPFAM" id="SSF69255">
    <property type="entry name" value="gp5 N-terminal domain-like"/>
    <property type="match status" value="1"/>
</dbReference>
<comment type="caution">
    <text evidence="6">The sequence shown here is derived from an EMBL/GenBank/DDBJ whole genome shotgun (WGS) entry which is preliminary data.</text>
</comment>
<dbReference type="Gene3D" id="2.30.110.50">
    <property type="match status" value="1"/>
</dbReference>
<feature type="domain" description="Gp5/Type VI secretion system Vgr protein OB-fold" evidence="3">
    <location>
        <begin position="482"/>
        <end position="535"/>
    </location>
</feature>
<gene>
    <name evidence="6" type="ORF">SAMN05216550_10156</name>
</gene>
<accession>A0AAQ1GAG4</accession>
<reference evidence="6 7" key="1">
    <citation type="submission" date="2016-10" db="EMBL/GenBank/DDBJ databases">
        <authorList>
            <person name="Varghese N."/>
            <person name="Submissions S."/>
        </authorList>
    </citation>
    <scope>NUCLEOTIDE SEQUENCE [LARGE SCALE GENOMIC DNA]</scope>
    <source>
        <strain evidence="6 7">LMG 22274</strain>
    </source>
</reference>
<feature type="compositionally biased region" description="Basic and acidic residues" evidence="2">
    <location>
        <begin position="311"/>
        <end position="320"/>
    </location>
</feature>
<protein>
    <submittedName>
        <fullName evidence="6">Type VI secretion system secreted protein VgrG</fullName>
    </submittedName>
</protein>
<dbReference type="NCBIfam" id="TIGR03361">
    <property type="entry name" value="VI_Rhs_Vgr"/>
    <property type="match status" value="1"/>
</dbReference>
<dbReference type="InterPro" id="IPR006531">
    <property type="entry name" value="Gp5/Vgr_OB"/>
</dbReference>
<feature type="region of interest" description="Disordered" evidence="2">
    <location>
        <begin position="1"/>
        <end position="24"/>
    </location>
</feature>
<organism evidence="6 7">
    <name type="scientific">Paraburkholderia tropica</name>
    <dbReference type="NCBI Taxonomy" id="92647"/>
    <lineage>
        <taxon>Bacteria</taxon>
        <taxon>Pseudomonadati</taxon>
        <taxon>Pseudomonadota</taxon>
        <taxon>Betaproteobacteria</taxon>
        <taxon>Burkholderiales</taxon>
        <taxon>Burkholderiaceae</taxon>
        <taxon>Paraburkholderia</taxon>
    </lineage>
</organism>
<dbReference type="Gene3D" id="4.10.220.110">
    <property type="match status" value="1"/>
</dbReference>
<dbReference type="InterPro" id="IPR006533">
    <property type="entry name" value="T6SS_Vgr_RhsGE"/>
</dbReference>
<dbReference type="AlphaFoldDB" id="A0AAQ1GAG4"/>
<dbReference type="Pfam" id="PF10106">
    <property type="entry name" value="DUF2345"/>
    <property type="match status" value="1"/>
</dbReference>
<evidence type="ECO:0000259" key="4">
    <source>
        <dbReference type="Pfam" id="PF10106"/>
    </source>
</evidence>
<dbReference type="Pfam" id="PF04717">
    <property type="entry name" value="Phage_base_V"/>
    <property type="match status" value="1"/>
</dbReference>
<name>A0AAQ1GAG4_9BURK</name>